<dbReference type="InterPro" id="IPR051781">
    <property type="entry name" value="Metallo-dep_Hydrolase"/>
</dbReference>
<organism evidence="3 4">
    <name type="scientific">Paraglaciecola psychrophila 170</name>
    <dbReference type="NCBI Taxonomy" id="1129794"/>
    <lineage>
        <taxon>Bacteria</taxon>
        <taxon>Pseudomonadati</taxon>
        <taxon>Pseudomonadota</taxon>
        <taxon>Gammaproteobacteria</taxon>
        <taxon>Alteromonadales</taxon>
        <taxon>Alteromonadaceae</taxon>
        <taxon>Paraglaciecola</taxon>
    </lineage>
</organism>
<dbReference type="SUPFAM" id="SSF51556">
    <property type="entry name" value="Metallo-dependent hydrolases"/>
    <property type="match status" value="1"/>
</dbReference>
<protein>
    <submittedName>
        <fullName evidence="3">Amidohydrolase</fullName>
    </submittedName>
</protein>
<dbReference type="PANTHER" id="PTHR43135:SF3">
    <property type="entry name" value="ALPHA-D-RIBOSE 1-METHYLPHOSPHONATE 5-TRIPHOSPHATE DIPHOSPHATASE"/>
    <property type="match status" value="1"/>
</dbReference>
<dbReference type="Gene3D" id="3.20.20.140">
    <property type="entry name" value="Metal-dependent hydrolases"/>
    <property type="match status" value="1"/>
</dbReference>
<accession>K7AKA4</accession>
<dbReference type="EMBL" id="CP003837">
    <property type="protein sequence ID" value="AGH43681.1"/>
    <property type="molecule type" value="Genomic_DNA"/>
</dbReference>
<dbReference type="InterPro" id="IPR011059">
    <property type="entry name" value="Metal-dep_hydrolase_composite"/>
</dbReference>
<feature type="signal peptide" evidence="1">
    <location>
        <begin position="1"/>
        <end position="23"/>
    </location>
</feature>
<dbReference type="InterPro" id="IPR057744">
    <property type="entry name" value="OTAase-like"/>
</dbReference>
<dbReference type="SUPFAM" id="SSF51338">
    <property type="entry name" value="Composite domain of metallo-dependent hydrolases"/>
    <property type="match status" value="1"/>
</dbReference>
<evidence type="ECO:0000259" key="2">
    <source>
        <dbReference type="Pfam" id="PF01979"/>
    </source>
</evidence>
<dbReference type="Pfam" id="PF01979">
    <property type="entry name" value="Amidohydro_1"/>
    <property type="match status" value="1"/>
</dbReference>
<name>K7AKA4_9ALTE</name>
<proteinExistence type="predicted"/>
<keyword evidence="4" id="KW-1185">Reference proteome</keyword>
<evidence type="ECO:0000256" key="1">
    <source>
        <dbReference type="SAM" id="SignalP"/>
    </source>
</evidence>
<reference evidence="3 4" key="1">
    <citation type="journal article" date="2013" name="Genome Announc.">
        <title>Complete Genome Sequence of Glaciecola psychrophila Strain 170T.</title>
        <authorList>
            <person name="Yin J."/>
            <person name="Chen J."/>
            <person name="Liu G."/>
            <person name="Yu Y."/>
            <person name="Song L."/>
            <person name="Wang X."/>
            <person name="Qu X."/>
        </authorList>
    </citation>
    <scope>NUCLEOTIDE SEQUENCE [LARGE SCALE GENOMIC DNA]</scope>
    <source>
        <strain evidence="3 4">170</strain>
    </source>
</reference>
<dbReference type="Gene3D" id="2.30.40.10">
    <property type="entry name" value="Urease, subunit C, domain 1"/>
    <property type="match status" value="1"/>
</dbReference>
<dbReference type="InterPro" id="IPR032466">
    <property type="entry name" value="Metal_Hydrolase"/>
</dbReference>
<dbReference type="Proteomes" id="UP000011864">
    <property type="component" value="Chromosome"/>
</dbReference>
<dbReference type="AlphaFoldDB" id="K7AKA4"/>
<feature type="domain" description="Amidohydrolase-related" evidence="2">
    <location>
        <begin position="77"/>
        <end position="420"/>
    </location>
</feature>
<dbReference type="eggNOG" id="COG1228">
    <property type="taxonomic scope" value="Bacteria"/>
</dbReference>
<dbReference type="OrthoDB" id="9782972at2"/>
<dbReference type="PANTHER" id="PTHR43135">
    <property type="entry name" value="ALPHA-D-RIBOSE 1-METHYLPHOSPHONATE 5-TRIPHOSPHATE DIPHOSPHATASE"/>
    <property type="match status" value="1"/>
</dbReference>
<evidence type="ECO:0000313" key="3">
    <source>
        <dbReference type="EMBL" id="AGH43681.1"/>
    </source>
</evidence>
<dbReference type="RefSeq" id="WP_007634787.1">
    <property type="nucleotide sequence ID" value="NC_020514.1"/>
</dbReference>
<gene>
    <name evidence="3" type="ORF">C427_1572</name>
</gene>
<dbReference type="CDD" id="cd01299">
    <property type="entry name" value="Met_dep_hydrolase_A"/>
    <property type="match status" value="1"/>
</dbReference>
<keyword evidence="1" id="KW-0732">Signal</keyword>
<dbReference type="PATRIC" id="fig|1129794.4.peg.1558"/>
<evidence type="ECO:0000313" key="4">
    <source>
        <dbReference type="Proteomes" id="UP000011864"/>
    </source>
</evidence>
<dbReference type="STRING" id="1129794.C427_1572"/>
<dbReference type="GO" id="GO:0016810">
    <property type="term" value="F:hydrolase activity, acting on carbon-nitrogen (but not peptide) bonds"/>
    <property type="evidence" value="ECO:0007669"/>
    <property type="project" value="InterPro"/>
</dbReference>
<keyword evidence="3" id="KW-0378">Hydrolase</keyword>
<sequence>MTRFSFIRYLLPLALILCTGLQAATTVIKAGYVLDVDSGKWQKNQLIFIEGERISNIQSAGTAIPDDATVIDLSKQYILPGFMDMHTHLMGYLDNNFYAGLFQSPHRAVIGGVVNAEKTLMAGFTAVRDVGSPDYMDVALRNSINAGEVPGPRIAASGPALGITGGHCDDNALNHSFKSKADGVADGPWAVREMVRKNVKYGVDLIKFCATGGVFSKGTKVGMRQYTLEEMQAIVDEAHTHGKIVAAHAHGTEGIKFAIQAGVDSIEHASFLDKETITLAKKMGTTFSMDIYNTEYTLSKGAENGVPEENINKERQVGTRQRESFTMAVKAGAKMVFGSDAAIYPHGDNGKQFSRMVKFGMTPIQAIQAATINAAQLLKWQDNIGSIEKGKYADMVAVSSDPLKDIAVLESVDFVMKGGVVYKQ</sequence>
<dbReference type="KEGG" id="gps:C427_1572"/>
<dbReference type="InterPro" id="IPR006680">
    <property type="entry name" value="Amidohydro-rel"/>
</dbReference>
<dbReference type="HOGENOM" id="CLU_023620_2_2_6"/>
<feature type="chain" id="PRO_5003902732" evidence="1">
    <location>
        <begin position="24"/>
        <end position="424"/>
    </location>
</feature>